<feature type="region of interest" description="Disordered" evidence="9">
    <location>
        <begin position="1"/>
        <end position="73"/>
    </location>
</feature>
<dbReference type="GO" id="GO:0005634">
    <property type="term" value="C:nucleus"/>
    <property type="evidence" value="ECO:0007669"/>
    <property type="project" value="UniProtKB-SubCell"/>
</dbReference>
<comment type="subcellular location">
    <subcellularLocation>
        <location evidence="1">Nucleus</location>
    </subcellularLocation>
</comment>
<dbReference type="InterPro" id="IPR036390">
    <property type="entry name" value="WH_DNA-bd_sf"/>
</dbReference>
<evidence type="ECO:0000256" key="9">
    <source>
        <dbReference type="SAM" id="MobiDB-lite"/>
    </source>
</evidence>
<comment type="similarity">
    <text evidence="8">Belongs to the HSF family. Class A subfamily.</text>
</comment>
<proteinExistence type="inferred from homology"/>
<evidence type="ECO:0000259" key="10">
    <source>
        <dbReference type="PROSITE" id="PS00434"/>
    </source>
</evidence>
<sequence>MVSPDAGCSGFGTGGGAVGPPTVFSSAPSPTSIEEMKESTNAENEKSNLDIPNEQQEPNSSSSPDLNKEDASKIVTIKVEEEEEDYDLEAVDYMDGGYRFKLAEGVENTNRNGNGSSSSSSSVGMPKPMEGLHESGPPPFLKKTFELVEDPETDSVVSWSKNLDSFVVWDSHEFSKILLPKYFKHSNFSSFIRQLNTYGFRKIDSDRWEFANEGFRRGKKHLLKNIRRKSRFERQKQGATSRAISSKPGLEAEVQSLMTDQNILRGEILKLRQQQQEADDKIDAVGERIRTAEFKQLQMFIFFIKATKNPGLIQQLMNKKRQQTALDGGEFIKRRRLPTTQATHQCASCRNQLQEQLTKVESNIGEVLLPKGIDAFTTQKGCPRGEDFCCPTEDDRDNLMCGASAPYMSSAYYAMSEKLMGDNMVLENLVDEELAVNDTNLYFGLEDLMITKPETETEDLSKRRQSWGGSVNEMVDHIGCVGATN</sequence>
<evidence type="ECO:0000256" key="6">
    <source>
        <dbReference type="ARBA" id="ARBA00023163"/>
    </source>
</evidence>
<keyword evidence="3" id="KW-0805">Transcription regulation</keyword>
<evidence type="ECO:0000256" key="2">
    <source>
        <dbReference type="ARBA" id="ARBA00022553"/>
    </source>
</evidence>
<dbReference type="PANTHER" id="PTHR10015">
    <property type="entry name" value="HEAT SHOCK TRANSCRIPTION FACTOR"/>
    <property type="match status" value="1"/>
</dbReference>
<dbReference type="GO" id="GO:0006357">
    <property type="term" value="P:regulation of transcription by RNA polymerase II"/>
    <property type="evidence" value="ECO:0007669"/>
    <property type="project" value="TreeGrafter"/>
</dbReference>
<dbReference type="GO" id="GO:0000978">
    <property type="term" value="F:RNA polymerase II cis-regulatory region sequence-specific DNA binding"/>
    <property type="evidence" value="ECO:0007669"/>
    <property type="project" value="TreeGrafter"/>
</dbReference>
<dbReference type="SUPFAM" id="SSF46785">
    <property type="entry name" value="Winged helix' DNA-binding domain"/>
    <property type="match status" value="1"/>
</dbReference>
<evidence type="ECO:0000256" key="7">
    <source>
        <dbReference type="ARBA" id="ARBA00023242"/>
    </source>
</evidence>
<dbReference type="PANTHER" id="PTHR10015:SF298">
    <property type="entry name" value="HEAT STRESS TRANSCRIPTION FACTOR A-9"/>
    <property type="match status" value="1"/>
</dbReference>
<feature type="region of interest" description="Disordered" evidence="9">
    <location>
        <begin position="107"/>
        <end position="140"/>
    </location>
</feature>
<comment type="caution">
    <text evidence="11">The sequence shown here is derived from an EMBL/GenBank/DDBJ whole genome shotgun (WGS) entry which is preliminary data.</text>
</comment>
<evidence type="ECO:0000256" key="3">
    <source>
        <dbReference type="ARBA" id="ARBA00023015"/>
    </source>
</evidence>
<evidence type="ECO:0000256" key="8">
    <source>
        <dbReference type="ARBA" id="ARBA00061350"/>
    </source>
</evidence>
<dbReference type="Gene3D" id="1.10.10.10">
    <property type="entry name" value="Winged helix-like DNA-binding domain superfamily/Winged helix DNA-binding domain"/>
    <property type="match status" value="1"/>
</dbReference>
<dbReference type="SMART" id="SM00415">
    <property type="entry name" value="HSF"/>
    <property type="match status" value="1"/>
</dbReference>
<dbReference type="InParanoid" id="A0A7J7BW34"/>
<reference evidence="11 12" key="1">
    <citation type="journal article" date="2020" name="Nat. Commun.">
        <title>Genome of Tripterygium wilfordii and identification of cytochrome P450 involved in triptolide biosynthesis.</title>
        <authorList>
            <person name="Tu L."/>
            <person name="Su P."/>
            <person name="Zhang Z."/>
            <person name="Gao L."/>
            <person name="Wang J."/>
            <person name="Hu T."/>
            <person name="Zhou J."/>
            <person name="Zhang Y."/>
            <person name="Zhao Y."/>
            <person name="Liu Y."/>
            <person name="Song Y."/>
            <person name="Tong Y."/>
            <person name="Lu Y."/>
            <person name="Yang J."/>
            <person name="Xu C."/>
            <person name="Jia M."/>
            <person name="Peters R.J."/>
            <person name="Huang L."/>
            <person name="Gao W."/>
        </authorList>
    </citation>
    <scope>NUCLEOTIDE SEQUENCE [LARGE SCALE GENOMIC DNA]</scope>
    <source>
        <strain evidence="12">cv. XIE 37</strain>
        <tissue evidence="11">Leaf</tissue>
    </source>
</reference>
<protein>
    <recommendedName>
        <fullName evidence="10">HSF-type DNA-binding domain-containing protein</fullName>
    </recommendedName>
</protein>
<evidence type="ECO:0000313" key="12">
    <source>
        <dbReference type="Proteomes" id="UP000593562"/>
    </source>
</evidence>
<keyword evidence="5" id="KW-0238">DNA-binding</keyword>
<gene>
    <name evidence="11" type="ORF">HS088_TW23G00804</name>
</gene>
<dbReference type="PRINTS" id="PR00056">
    <property type="entry name" value="HSFDOMAIN"/>
</dbReference>
<keyword evidence="2" id="KW-0597">Phosphoprotein</keyword>
<dbReference type="EMBL" id="JAAARO010000023">
    <property type="protein sequence ID" value="KAF5726064.1"/>
    <property type="molecule type" value="Genomic_DNA"/>
</dbReference>
<evidence type="ECO:0000313" key="11">
    <source>
        <dbReference type="EMBL" id="KAF5726064.1"/>
    </source>
</evidence>
<dbReference type="GO" id="GO:0003700">
    <property type="term" value="F:DNA-binding transcription factor activity"/>
    <property type="evidence" value="ECO:0007669"/>
    <property type="project" value="InterPro"/>
</dbReference>
<keyword evidence="12" id="KW-1185">Reference proteome</keyword>
<dbReference type="AlphaFoldDB" id="A0A7J7BW34"/>
<keyword evidence="4" id="KW-0346">Stress response</keyword>
<accession>A0A7J7BW34</accession>
<feature type="compositionally biased region" description="Gly residues" evidence="9">
    <location>
        <begin position="9"/>
        <end position="18"/>
    </location>
</feature>
<feature type="domain" description="HSF-type DNA-binding" evidence="10">
    <location>
        <begin position="179"/>
        <end position="203"/>
    </location>
</feature>
<feature type="compositionally biased region" description="Basic and acidic residues" evidence="9">
    <location>
        <begin position="34"/>
        <end position="48"/>
    </location>
</feature>
<dbReference type="InterPro" id="IPR036388">
    <property type="entry name" value="WH-like_DNA-bd_sf"/>
</dbReference>
<evidence type="ECO:0000256" key="4">
    <source>
        <dbReference type="ARBA" id="ARBA00023016"/>
    </source>
</evidence>
<organism evidence="11 12">
    <name type="scientific">Tripterygium wilfordii</name>
    <name type="common">Thunder God vine</name>
    <dbReference type="NCBI Taxonomy" id="458696"/>
    <lineage>
        <taxon>Eukaryota</taxon>
        <taxon>Viridiplantae</taxon>
        <taxon>Streptophyta</taxon>
        <taxon>Embryophyta</taxon>
        <taxon>Tracheophyta</taxon>
        <taxon>Spermatophyta</taxon>
        <taxon>Magnoliopsida</taxon>
        <taxon>eudicotyledons</taxon>
        <taxon>Gunneridae</taxon>
        <taxon>Pentapetalae</taxon>
        <taxon>rosids</taxon>
        <taxon>fabids</taxon>
        <taxon>Celastrales</taxon>
        <taxon>Celastraceae</taxon>
        <taxon>Tripterygium</taxon>
    </lineage>
</organism>
<evidence type="ECO:0000256" key="1">
    <source>
        <dbReference type="ARBA" id="ARBA00004123"/>
    </source>
</evidence>
<dbReference type="Proteomes" id="UP000593562">
    <property type="component" value="Unassembled WGS sequence"/>
</dbReference>
<dbReference type="InterPro" id="IPR000232">
    <property type="entry name" value="HSF_DNA-bd"/>
</dbReference>
<dbReference type="OrthoDB" id="60033at2759"/>
<feature type="compositionally biased region" description="Polar residues" evidence="9">
    <location>
        <begin position="53"/>
        <end position="65"/>
    </location>
</feature>
<dbReference type="GO" id="GO:0034605">
    <property type="term" value="P:cellular response to heat"/>
    <property type="evidence" value="ECO:0007669"/>
    <property type="project" value="TreeGrafter"/>
</dbReference>
<dbReference type="Pfam" id="PF00447">
    <property type="entry name" value="HSF_DNA-bind"/>
    <property type="match status" value="1"/>
</dbReference>
<keyword evidence="6" id="KW-0804">Transcription</keyword>
<evidence type="ECO:0000256" key="5">
    <source>
        <dbReference type="ARBA" id="ARBA00023125"/>
    </source>
</evidence>
<keyword evidence="7" id="KW-0539">Nucleus</keyword>
<name>A0A7J7BW34_TRIWF</name>
<dbReference type="FunFam" id="1.10.10.10:FF:000057">
    <property type="entry name" value="Heat shock transcription factor 1"/>
    <property type="match status" value="1"/>
</dbReference>
<dbReference type="PROSITE" id="PS00434">
    <property type="entry name" value="HSF_DOMAIN"/>
    <property type="match status" value="1"/>
</dbReference>